<dbReference type="AlphaFoldDB" id="A0A7I8JNF8"/>
<reference evidence="1 2" key="1">
    <citation type="submission" date="2019-12" db="EMBL/GenBank/DDBJ databases">
        <authorList>
            <person name="Scholz U."/>
            <person name="Mascher M."/>
            <person name="Fiebig A."/>
        </authorList>
    </citation>
    <scope>NUCLEOTIDE SEQUENCE</scope>
</reference>
<proteinExistence type="predicted"/>
<dbReference type="Proteomes" id="UP001189122">
    <property type="component" value="Unassembled WGS sequence"/>
</dbReference>
<evidence type="ECO:0000313" key="1">
    <source>
        <dbReference type="EMBL" id="CAA2632510.1"/>
    </source>
</evidence>
<gene>
    <name evidence="1" type="ORF">SI7747_15018125</name>
</gene>
<organism evidence="1">
    <name type="scientific">Spirodela intermedia</name>
    <name type="common">Intermediate duckweed</name>
    <dbReference type="NCBI Taxonomy" id="51605"/>
    <lineage>
        <taxon>Eukaryota</taxon>
        <taxon>Viridiplantae</taxon>
        <taxon>Streptophyta</taxon>
        <taxon>Embryophyta</taxon>
        <taxon>Tracheophyta</taxon>
        <taxon>Spermatophyta</taxon>
        <taxon>Magnoliopsida</taxon>
        <taxon>Liliopsida</taxon>
        <taxon>Araceae</taxon>
        <taxon>Lemnoideae</taxon>
        <taxon>Spirodela</taxon>
    </lineage>
</organism>
<accession>A0A7I8JNF8</accession>
<protein>
    <submittedName>
        <fullName evidence="1">Uncharacterized protein</fullName>
    </submittedName>
</protein>
<evidence type="ECO:0000313" key="2">
    <source>
        <dbReference type="Proteomes" id="UP001189122"/>
    </source>
</evidence>
<dbReference type="EMBL" id="CACRZD030000015">
    <property type="protein sequence ID" value="CAA6671717.1"/>
    <property type="molecule type" value="Genomic_DNA"/>
</dbReference>
<dbReference type="EMBL" id="LR743602">
    <property type="protein sequence ID" value="CAA2632510.1"/>
    <property type="molecule type" value="Genomic_DNA"/>
</dbReference>
<keyword evidence="2" id="KW-1185">Reference proteome</keyword>
<sequence>MYLCFSVLCYFSWPCCSIFVEDCSCE</sequence>
<name>A0A7I8JNF8_SPIIN</name>